<dbReference type="AlphaFoldDB" id="A0A4S4MX13"/>
<evidence type="ECO:0000313" key="2">
    <source>
        <dbReference type="Proteomes" id="UP000308730"/>
    </source>
</evidence>
<name>A0A4S4MX13_9APHY</name>
<dbReference type="EMBL" id="SGPM01000104">
    <property type="protein sequence ID" value="THH29851.1"/>
    <property type="molecule type" value="Genomic_DNA"/>
</dbReference>
<proteinExistence type="predicted"/>
<dbReference type="Proteomes" id="UP000308730">
    <property type="component" value="Unassembled WGS sequence"/>
</dbReference>
<organism evidence="1 2">
    <name type="scientific">Antrodiella citrinella</name>
    <dbReference type="NCBI Taxonomy" id="2447956"/>
    <lineage>
        <taxon>Eukaryota</taxon>
        <taxon>Fungi</taxon>
        <taxon>Dikarya</taxon>
        <taxon>Basidiomycota</taxon>
        <taxon>Agaricomycotina</taxon>
        <taxon>Agaricomycetes</taxon>
        <taxon>Polyporales</taxon>
        <taxon>Steccherinaceae</taxon>
        <taxon>Antrodiella</taxon>
    </lineage>
</organism>
<accession>A0A4S4MX13</accession>
<sequence length="45" mass="5307">MRIDKCFVPCARYVVLDLNDMSKDNVAVVLRYEFNGGWMLIERPE</sequence>
<comment type="caution">
    <text evidence="1">The sequence shown here is derived from an EMBL/GenBank/DDBJ whole genome shotgun (WGS) entry which is preliminary data.</text>
</comment>
<protein>
    <submittedName>
        <fullName evidence="1">Uncharacterized protein</fullName>
    </submittedName>
</protein>
<gene>
    <name evidence="1" type="ORF">EUX98_g4321</name>
</gene>
<reference evidence="1 2" key="1">
    <citation type="submission" date="2019-02" db="EMBL/GenBank/DDBJ databases">
        <title>Genome sequencing of the rare red list fungi Antrodiella citrinella (Flaviporus citrinellus).</title>
        <authorList>
            <person name="Buettner E."/>
            <person name="Kellner H."/>
        </authorList>
    </citation>
    <scope>NUCLEOTIDE SEQUENCE [LARGE SCALE GENOMIC DNA]</scope>
    <source>
        <strain evidence="1 2">DSM 108506</strain>
    </source>
</reference>
<evidence type="ECO:0000313" key="1">
    <source>
        <dbReference type="EMBL" id="THH29851.1"/>
    </source>
</evidence>
<keyword evidence="2" id="KW-1185">Reference proteome</keyword>